<comment type="caution">
    <text evidence="2">The sequence shown here is derived from an EMBL/GenBank/DDBJ whole genome shotgun (WGS) entry which is preliminary data.</text>
</comment>
<evidence type="ECO:0000313" key="3">
    <source>
        <dbReference type="Proteomes" id="UP001375240"/>
    </source>
</evidence>
<keyword evidence="1" id="KW-0472">Membrane</keyword>
<sequence length="99" mass="11270">MAPPVPPSSPHIRPAFHHHHHHHHFILLILLLFSLSSYTRILLSSSYLCLQLQLQRCLDILILGTVGLKSYAHPRCAYLISASSKRLLKYISVVHRSDS</sequence>
<evidence type="ECO:0000256" key="1">
    <source>
        <dbReference type="SAM" id="Phobius"/>
    </source>
</evidence>
<evidence type="ECO:0000313" key="2">
    <source>
        <dbReference type="EMBL" id="KAK6341073.1"/>
    </source>
</evidence>
<keyword evidence="3" id="KW-1185">Reference proteome</keyword>
<organism evidence="2 3">
    <name type="scientific">Orbilia brochopaga</name>
    <dbReference type="NCBI Taxonomy" id="3140254"/>
    <lineage>
        <taxon>Eukaryota</taxon>
        <taxon>Fungi</taxon>
        <taxon>Dikarya</taxon>
        <taxon>Ascomycota</taxon>
        <taxon>Pezizomycotina</taxon>
        <taxon>Orbiliomycetes</taxon>
        <taxon>Orbiliales</taxon>
        <taxon>Orbiliaceae</taxon>
        <taxon>Orbilia</taxon>
    </lineage>
</organism>
<dbReference type="AlphaFoldDB" id="A0AAV9UKG7"/>
<dbReference type="EMBL" id="JAVHNQ010000008">
    <property type="protein sequence ID" value="KAK6341073.1"/>
    <property type="molecule type" value="Genomic_DNA"/>
</dbReference>
<protein>
    <submittedName>
        <fullName evidence="2">Uncharacterized protein</fullName>
    </submittedName>
</protein>
<gene>
    <name evidence="2" type="ORF">TWF696_009381</name>
</gene>
<dbReference type="Proteomes" id="UP001375240">
    <property type="component" value="Unassembled WGS sequence"/>
</dbReference>
<accession>A0AAV9UKG7</accession>
<name>A0AAV9UKG7_9PEZI</name>
<keyword evidence="1" id="KW-0812">Transmembrane</keyword>
<keyword evidence="1" id="KW-1133">Transmembrane helix</keyword>
<feature type="transmembrane region" description="Helical" evidence="1">
    <location>
        <begin position="24"/>
        <end position="43"/>
    </location>
</feature>
<reference evidence="2 3" key="1">
    <citation type="submission" date="2019-10" db="EMBL/GenBank/DDBJ databases">
        <authorList>
            <person name="Palmer J.M."/>
        </authorList>
    </citation>
    <scope>NUCLEOTIDE SEQUENCE [LARGE SCALE GENOMIC DNA]</scope>
    <source>
        <strain evidence="2 3">TWF696</strain>
    </source>
</reference>
<proteinExistence type="predicted"/>